<evidence type="ECO:0000313" key="3">
    <source>
        <dbReference type="Proteomes" id="UP000008021"/>
    </source>
</evidence>
<proteinExistence type="predicted"/>
<dbReference type="EnsemblPlants" id="OMERI10G07750.1">
    <property type="protein sequence ID" value="OMERI10G07750.1"/>
    <property type="gene ID" value="OMERI10G07750"/>
</dbReference>
<evidence type="ECO:0000313" key="2">
    <source>
        <dbReference type="EnsemblPlants" id="OMERI10G07750.1"/>
    </source>
</evidence>
<dbReference type="AlphaFoldDB" id="A0A0E0EY23"/>
<reference evidence="2" key="1">
    <citation type="submission" date="2015-04" db="UniProtKB">
        <authorList>
            <consortium name="EnsemblPlants"/>
        </authorList>
    </citation>
    <scope>IDENTIFICATION</scope>
</reference>
<dbReference type="Proteomes" id="UP000008021">
    <property type="component" value="Chromosome 10"/>
</dbReference>
<protein>
    <submittedName>
        <fullName evidence="2">Uncharacterized protein</fullName>
    </submittedName>
</protein>
<organism evidence="2">
    <name type="scientific">Oryza meridionalis</name>
    <dbReference type="NCBI Taxonomy" id="40149"/>
    <lineage>
        <taxon>Eukaryota</taxon>
        <taxon>Viridiplantae</taxon>
        <taxon>Streptophyta</taxon>
        <taxon>Embryophyta</taxon>
        <taxon>Tracheophyta</taxon>
        <taxon>Spermatophyta</taxon>
        <taxon>Magnoliopsida</taxon>
        <taxon>Liliopsida</taxon>
        <taxon>Poales</taxon>
        <taxon>Poaceae</taxon>
        <taxon>BOP clade</taxon>
        <taxon>Oryzoideae</taxon>
        <taxon>Oryzeae</taxon>
        <taxon>Oryzinae</taxon>
        <taxon>Oryza</taxon>
    </lineage>
</organism>
<name>A0A0E0EY23_9ORYZ</name>
<sequence length="253" mass="26287">MSLSLPLHVEPSPPSRAITSCLYRAPATLTSSQRGAAAAFTSFLRGSVAVVACSSRQATGTFSTHGAVVAVAFSPRRPVVAASFLFSTIDWRRIEKGLKKQSATDRAKLTKNTGKNRNTSLSVLPNEREREKNKDREWEPLEIKCRTVAAGEDPTGGGAEATQVWRKCVVLAPLQAAWCTVTPRARLRGAAGPNNTVAYTASTAPPYGSASTSGAILATSLGSSVASSSTPASSCSATVKVTASSGWSGGNEG</sequence>
<keyword evidence="3" id="KW-1185">Reference proteome</keyword>
<evidence type="ECO:0000256" key="1">
    <source>
        <dbReference type="SAM" id="MobiDB-lite"/>
    </source>
</evidence>
<dbReference type="Gramene" id="OMERI10G07750.1">
    <property type="protein sequence ID" value="OMERI10G07750.1"/>
    <property type="gene ID" value="OMERI10G07750"/>
</dbReference>
<dbReference type="HOGENOM" id="CLU_1099975_0_0_1"/>
<accession>A0A0E0EY23</accession>
<feature type="compositionally biased region" description="Low complexity" evidence="1">
    <location>
        <begin position="224"/>
        <end position="238"/>
    </location>
</feature>
<feature type="region of interest" description="Disordered" evidence="1">
    <location>
        <begin position="224"/>
        <end position="253"/>
    </location>
</feature>
<reference evidence="2" key="2">
    <citation type="submission" date="2018-05" db="EMBL/GenBank/DDBJ databases">
        <title>OmerRS3 (Oryza meridionalis Reference Sequence Version 3).</title>
        <authorList>
            <person name="Zhang J."/>
            <person name="Kudrna D."/>
            <person name="Lee S."/>
            <person name="Talag J."/>
            <person name="Welchert J."/>
            <person name="Wing R.A."/>
        </authorList>
    </citation>
    <scope>NUCLEOTIDE SEQUENCE [LARGE SCALE GENOMIC DNA]</scope>
    <source>
        <strain evidence="2">cv. OR44</strain>
    </source>
</reference>